<dbReference type="InterPro" id="IPR046821">
    <property type="entry name" value="PDDEXK_11"/>
</dbReference>
<protein>
    <recommendedName>
        <fullName evidence="1">PD-(D/E)XK nuclease domain-containing protein</fullName>
    </recommendedName>
</protein>
<organism evidence="2 3">
    <name type="scientific">Tolypothrix tenuis PCC 7101</name>
    <dbReference type="NCBI Taxonomy" id="231146"/>
    <lineage>
        <taxon>Bacteria</taxon>
        <taxon>Bacillati</taxon>
        <taxon>Cyanobacteriota</taxon>
        <taxon>Cyanophyceae</taxon>
        <taxon>Nostocales</taxon>
        <taxon>Tolypothrichaceae</taxon>
        <taxon>Tolypothrix</taxon>
    </lineage>
</organism>
<accession>A0A1Z4MTQ7</accession>
<dbReference type="Proteomes" id="UP000218785">
    <property type="component" value="Chromosome"/>
</dbReference>
<evidence type="ECO:0000313" key="2">
    <source>
        <dbReference type="EMBL" id="BAY96839.1"/>
    </source>
</evidence>
<reference evidence="2 3" key="1">
    <citation type="submission" date="2017-06" db="EMBL/GenBank/DDBJ databases">
        <title>Genome sequencing of cyanobaciteial culture collection at National Institute for Environmental Studies (NIES).</title>
        <authorList>
            <person name="Hirose Y."/>
            <person name="Shimura Y."/>
            <person name="Fujisawa T."/>
            <person name="Nakamura Y."/>
            <person name="Kawachi M."/>
        </authorList>
    </citation>
    <scope>NUCLEOTIDE SEQUENCE [LARGE SCALE GENOMIC DNA]</scope>
    <source>
        <strain evidence="2 3">NIES-37</strain>
    </source>
</reference>
<evidence type="ECO:0000259" key="1">
    <source>
        <dbReference type="Pfam" id="PF20472"/>
    </source>
</evidence>
<feature type="domain" description="PD-(D/E)XK nuclease" evidence="1">
    <location>
        <begin position="8"/>
        <end position="156"/>
    </location>
</feature>
<name>A0A1Z4MTQ7_9CYAN</name>
<gene>
    <name evidence="2" type="ORF">NIES37_07760</name>
</gene>
<dbReference type="AlphaFoldDB" id="A0A1Z4MTQ7"/>
<dbReference type="RefSeq" id="WP_096573993.1">
    <property type="nucleotide sequence ID" value="NZ_CAWNJS010000001.1"/>
</dbReference>
<sequence>MAMTQGARANKSGNILEGNVEAILNGHNYFQVGNHVSTEFLLTATLLPKRYAKQVYIGAGIYQTALKVDFFVVGASTSPSGLIIECKWQESGGSVDEKFPYLNLNIKESYTAPTIVVIGGEGMREGAINWLRQQVTYNRNLLAVYTLDRFIAWSNKYC</sequence>
<dbReference type="EMBL" id="AP018248">
    <property type="protein sequence ID" value="BAY96839.1"/>
    <property type="molecule type" value="Genomic_DNA"/>
</dbReference>
<keyword evidence="3" id="KW-1185">Reference proteome</keyword>
<evidence type="ECO:0000313" key="3">
    <source>
        <dbReference type="Proteomes" id="UP000218785"/>
    </source>
</evidence>
<proteinExistence type="predicted"/>
<dbReference type="Pfam" id="PF20472">
    <property type="entry name" value="PDDEXK_11"/>
    <property type="match status" value="1"/>
</dbReference>
<dbReference type="KEGG" id="ttq:NIES37_07760"/>